<sequence>MESAMHMILGLPKSQLLFGALFLLTTAVGPNLVFRSHKRRTGKQGSLFEDVVPYLAKFNAKEWLWMGVVALLSFAFLVLAMHAS</sequence>
<evidence type="ECO:0000313" key="3">
    <source>
        <dbReference type="Proteomes" id="UP000190341"/>
    </source>
</evidence>
<protein>
    <submittedName>
        <fullName evidence="2">Uncharacterized protein</fullName>
    </submittedName>
</protein>
<accession>A0A1T5LGS1</accession>
<organism evidence="2 3">
    <name type="scientific">Pseudoxanthomonas indica</name>
    <dbReference type="NCBI Taxonomy" id="428993"/>
    <lineage>
        <taxon>Bacteria</taxon>
        <taxon>Pseudomonadati</taxon>
        <taxon>Pseudomonadota</taxon>
        <taxon>Gammaproteobacteria</taxon>
        <taxon>Lysobacterales</taxon>
        <taxon>Lysobacteraceae</taxon>
        <taxon>Pseudoxanthomonas</taxon>
    </lineage>
</organism>
<keyword evidence="3" id="KW-1185">Reference proteome</keyword>
<feature type="transmembrane region" description="Helical" evidence="1">
    <location>
        <begin position="63"/>
        <end position="83"/>
    </location>
</feature>
<reference evidence="2 3" key="1">
    <citation type="submission" date="2017-02" db="EMBL/GenBank/DDBJ databases">
        <authorList>
            <person name="Peterson S.W."/>
        </authorList>
    </citation>
    <scope>NUCLEOTIDE SEQUENCE [LARGE SCALE GENOMIC DNA]</scope>
    <source>
        <strain evidence="2 3">P15</strain>
    </source>
</reference>
<dbReference type="Proteomes" id="UP000190341">
    <property type="component" value="Unassembled WGS sequence"/>
</dbReference>
<name>A0A1T5LGS1_9GAMM</name>
<keyword evidence="1" id="KW-0812">Transmembrane</keyword>
<gene>
    <name evidence="2" type="ORF">SAMN06296058_2491</name>
</gene>
<keyword evidence="1" id="KW-1133">Transmembrane helix</keyword>
<keyword evidence="1" id="KW-0472">Membrane</keyword>
<dbReference type="AlphaFoldDB" id="A0A1T5LGS1"/>
<evidence type="ECO:0000313" key="2">
    <source>
        <dbReference type="EMBL" id="SKC75180.1"/>
    </source>
</evidence>
<evidence type="ECO:0000256" key="1">
    <source>
        <dbReference type="SAM" id="Phobius"/>
    </source>
</evidence>
<dbReference type="EMBL" id="FUZV01000002">
    <property type="protein sequence ID" value="SKC75180.1"/>
    <property type="molecule type" value="Genomic_DNA"/>
</dbReference>
<proteinExistence type="predicted"/>